<dbReference type="OrthoDB" id="2272314at2759"/>
<dbReference type="EMBL" id="SGPL01000197">
    <property type="protein sequence ID" value="THH15669.1"/>
    <property type="molecule type" value="Genomic_DNA"/>
</dbReference>
<dbReference type="Pfam" id="PF14214">
    <property type="entry name" value="Helitron_like_N"/>
    <property type="match status" value="1"/>
</dbReference>
<keyword evidence="1" id="KW-0378">Hydrolase</keyword>
<proteinExistence type="inferred from homology"/>
<evidence type="ECO:0000313" key="7">
    <source>
        <dbReference type="Proteomes" id="UP000310158"/>
    </source>
</evidence>
<dbReference type="Gene3D" id="3.40.50.300">
    <property type="entry name" value="P-loop containing nucleotide triphosphate hydrolases"/>
    <property type="match status" value="2"/>
</dbReference>
<comment type="caution">
    <text evidence="6">The sequence shown here is derived from an EMBL/GenBank/DDBJ whole genome shotgun (WGS) entry which is preliminary data.</text>
</comment>
<name>A0A4S4LTB6_9AGAM</name>
<gene>
    <name evidence="6" type="ORF">EW146_g4843</name>
</gene>
<keyword evidence="1" id="KW-0234">DNA repair</keyword>
<comment type="catalytic activity">
    <reaction evidence="1">
        <text>ATP + H2O = ADP + phosphate + H(+)</text>
        <dbReference type="Rhea" id="RHEA:13065"/>
        <dbReference type="ChEBI" id="CHEBI:15377"/>
        <dbReference type="ChEBI" id="CHEBI:15378"/>
        <dbReference type="ChEBI" id="CHEBI:30616"/>
        <dbReference type="ChEBI" id="CHEBI:43474"/>
        <dbReference type="ChEBI" id="CHEBI:456216"/>
        <dbReference type="EC" id="5.6.2.3"/>
    </reaction>
</comment>
<keyword evidence="1" id="KW-0547">Nucleotide-binding</keyword>
<dbReference type="GO" id="GO:0005524">
    <property type="term" value="F:ATP binding"/>
    <property type="evidence" value="ECO:0007669"/>
    <property type="project" value="UniProtKB-KW"/>
</dbReference>
<dbReference type="InterPro" id="IPR027417">
    <property type="entry name" value="P-loop_NTPase"/>
</dbReference>
<evidence type="ECO:0000259" key="3">
    <source>
        <dbReference type="Pfam" id="PF05970"/>
    </source>
</evidence>
<dbReference type="Proteomes" id="UP000310158">
    <property type="component" value="Unassembled WGS sequence"/>
</dbReference>
<dbReference type="GO" id="GO:0006281">
    <property type="term" value="P:DNA repair"/>
    <property type="evidence" value="ECO:0007669"/>
    <property type="project" value="UniProtKB-KW"/>
</dbReference>
<dbReference type="Pfam" id="PF21530">
    <property type="entry name" value="Pif1_2B_dom"/>
    <property type="match status" value="1"/>
</dbReference>
<keyword evidence="1" id="KW-0347">Helicase</keyword>
<dbReference type="InterPro" id="IPR025476">
    <property type="entry name" value="Helitron_helicase-like"/>
</dbReference>
<evidence type="ECO:0000259" key="4">
    <source>
        <dbReference type="Pfam" id="PF14214"/>
    </source>
</evidence>
<evidence type="ECO:0000259" key="5">
    <source>
        <dbReference type="Pfam" id="PF21530"/>
    </source>
</evidence>
<comment type="similarity">
    <text evidence="1">Belongs to the helicase family.</text>
</comment>
<keyword evidence="1" id="KW-0067">ATP-binding</keyword>
<evidence type="ECO:0000256" key="1">
    <source>
        <dbReference type="RuleBase" id="RU363044"/>
    </source>
</evidence>
<dbReference type="SUPFAM" id="SSF52540">
    <property type="entry name" value="P-loop containing nucleoside triphosphate hydrolases"/>
    <property type="match status" value="1"/>
</dbReference>
<dbReference type="GO" id="GO:0000723">
    <property type="term" value="P:telomere maintenance"/>
    <property type="evidence" value="ECO:0007669"/>
    <property type="project" value="InterPro"/>
</dbReference>
<dbReference type="Pfam" id="PF05970">
    <property type="entry name" value="PIF1"/>
    <property type="match status" value="2"/>
</dbReference>
<evidence type="ECO:0000256" key="2">
    <source>
        <dbReference type="SAM" id="MobiDB-lite"/>
    </source>
</evidence>
<dbReference type="EC" id="5.6.2.3" evidence="1"/>
<protein>
    <recommendedName>
        <fullName evidence="1">ATP-dependent DNA helicase</fullName>
        <ecNumber evidence="1">5.6.2.3</ecNumber>
    </recommendedName>
</protein>
<feature type="domain" description="Helitron helicase-like" evidence="4">
    <location>
        <begin position="674"/>
        <end position="857"/>
    </location>
</feature>
<dbReference type="GO" id="GO:0006310">
    <property type="term" value="P:DNA recombination"/>
    <property type="evidence" value="ECO:0007669"/>
    <property type="project" value="UniProtKB-KW"/>
</dbReference>
<feature type="domain" description="DNA helicase Pif1-like 2B" evidence="5">
    <location>
        <begin position="1557"/>
        <end position="1602"/>
    </location>
</feature>
<dbReference type="CDD" id="cd18809">
    <property type="entry name" value="SF1_C_RecD"/>
    <property type="match status" value="1"/>
</dbReference>
<sequence length="1999" mass="228028">MLATEETIRQYEKRLHIYRPRRHLPSQYPRRADHVIAPTIPDSDEIAFSSRLECRSPRRRRCELPTSHFLPATRLTVASACQVQRCEQKTKNKQKKTRLSLTICEHLLEPDSTTTVHTADTVFPRKQPRRKLHCTTASNSHNAKEPTRHSERLHELEQRLAPLQIDAKDHEKGSSTQTFLTRSQNQQYDEQIKIAEQYRQRIRQQMRATQAEESPARRRFPNNGEPDAPLHDVVNTVTINHGASTSKTRSGSSPSYDCKQCERSEMTSPTRGRQHIDMLETSIIGAGDEPISFEPPAVDPAPAVHSMTSRATLKLDKIQYDHVVFQVDSVVDQLQPDVGGSFINFSVRADTPMIPISTSGIGDGDHDGLQEAVTIHRPFVLPVARRPYKEHGARHDLGRMNAACEYCAALHWIDERVLRSSLMSPKFGTCCNHGQVRLPQLENLPPDLQNLFTCDNAQAREFRDNIRQYNAALAFTSLGVNIDHTVTGTQSGPYVFRIHGQMYHEVGSLLPTNGKHQYAELYILDPHDALKHRMNCNTNLHRDTMQLLQDVIIHNHPYAIVYKRADEILKQHLDISDGSLRITAARPLDRLYCLPTVDEVAVLLPGDGSEPRNKRDIILRKHAGPFQRISDLHPAYQCLHYVLFFPYGTDGWHQDLHLYQPNHVHPCKLSQTRFYAYYLYPRKNEFSLILRGGHLFQQWLVDMWASAEQSWLFYLCTHQAKLRASQYRGFQDMYELEGEDLSLDRLGERYVLPSSFQGSPRQMYELFQDAMAIARYYKKIDLFMTVTANPKWTEITRELLAGQTAADRPDLVTRVFQLKKQAILHDIFMNGVLGRTAGKIHTIEFQKRGLPHMHLLIIFQHPYKILTPQDVDSIISATWPDPEKEPHLFETVKSCMVHGPCGVLNLNSPCMKNSQCSKGYPKAFQPYTVIGQDGYPLYYRPDDSRKYDIRGLQIDNRYVVSYCPFFSFKYDCHINVECCVTFSSLKYLNKYVHKGFDHATIEIYHGDEVRQFLDGRYVATHESFFRISHWDLHEHQPNVVQLDVHLPGQHFVTFDPNEDPQVVQQRAAEEHTKLTAFFAANTDDSRSVTARQYTYQEFPQHFIWKKEDFSWQKRQEGFALGRMYYVPPSCNELFYLRTLLTVAKGPKSYEDLRTVKGVLHSTFREACIERGLLQDDGEWRLCLQEAAIMQTGTQLHHLFVTLLLHCHPTYPDRLWNDFRHHICDDLQHHLTTLGLTRAAEVDVYDYGLSLVEESLAEAGHSLREFTSMPFPQRDWSARVTNPYIAEQLNYNSETEAKSANDCLKNLNPKQRDSYDHIIDSVDKDRGKLFFLSGPGGTGKTYVYKTVESLHAVMLREVKLIVWDEAVMQHKHAFEAVDRTLRDIRDDDRPFGGITVVFGGDFQQILPVIRNSSREQSVEASLQRSYLWRDITILWLQQNMRLDADSHEFADWLLDIGHGRNMVDDHIVTIPESLTVSSIENLIESTYPNIKQNAPHAPSYFLNRIILAARNEDVDNINSIVLKSFPGEDRVYPSADTVALEPGTDEDAENSHSAYPIELLRSLSATGLPSGELHLKEGCLIILLRNLAPQHGLCNGSQFIVQQMSERVLEVRLLGGEHHGEVHFIPRITLSPSNHEFPFMLRRRQFPVRLAFTITINKAQGQSLEHVGIDLRVPVFEHGQLYVALSRAMSAQRIKVLLPESAINTTVNIVYPEVLLDRDKVLENIRQPDPINKPRTYLFDACFFLAPNKPHLIAMLRYYDSEGMLLDTLNGPGDSEQDMLNLDLDTKSAVSDDREGEVLADKGADVDSNVNVTENDVVSFFIRATVAKMETTVDISLPDGSVKEYDLVGDVIQLNLSGTGVDILQVPHLTVCGIVSHVHTTNSTFEMLMHPSTSALGKKSSLPLHVIVDRQKAKWKNLDNVPFPQLHSMILLESQLLKVEKNSSGLLALVHVDAEQFTFFGHDSLVQTSSLTANGTSAFGSLRKRFTFPGSDTKNGQLSK</sequence>
<dbReference type="InterPro" id="IPR010285">
    <property type="entry name" value="DNA_helicase_pif1-like_DEAD"/>
</dbReference>
<comment type="cofactor">
    <cofactor evidence="1">
        <name>Mg(2+)</name>
        <dbReference type="ChEBI" id="CHEBI:18420"/>
    </cofactor>
</comment>
<keyword evidence="7" id="KW-1185">Reference proteome</keyword>
<accession>A0A4S4LTB6</accession>
<dbReference type="GO" id="GO:0043139">
    <property type="term" value="F:5'-3' DNA helicase activity"/>
    <property type="evidence" value="ECO:0007669"/>
    <property type="project" value="UniProtKB-EC"/>
</dbReference>
<keyword evidence="1" id="KW-0233">DNA recombination</keyword>
<dbReference type="PANTHER" id="PTHR10492:SF57">
    <property type="entry name" value="ATP-DEPENDENT DNA HELICASE"/>
    <property type="match status" value="1"/>
</dbReference>
<reference evidence="6 7" key="1">
    <citation type="submission" date="2019-02" db="EMBL/GenBank/DDBJ databases">
        <title>Genome sequencing of the rare red list fungi Bondarzewia mesenterica.</title>
        <authorList>
            <person name="Buettner E."/>
            <person name="Kellner H."/>
        </authorList>
    </citation>
    <scope>NUCLEOTIDE SEQUENCE [LARGE SCALE GENOMIC DNA]</scope>
    <source>
        <strain evidence="6 7">DSM 108281</strain>
    </source>
</reference>
<feature type="region of interest" description="Disordered" evidence="2">
    <location>
        <begin position="208"/>
        <end position="230"/>
    </location>
</feature>
<keyword evidence="1" id="KW-0227">DNA damage</keyword>
<organism evidence="6 7">
    <name type="scientific">Bondarzewia mesenterica</name>
    <dbReference type="NCBI Taxonomy" id="1095465"/>
    <lineage>
        <taxon>Eukaryota</taxon>
        <taxon>Fungi</taxon>
        <taxon>Dikarya</taxon>
        <taxon>Basidiomycota</taxon>
        <taxon>Agaricomycotina</taxon>
        <taxon>Agaricomycetes</taxon>
        <taxon>Russulales</taxon>
        <taxon>Bondarzewiaceae</taxon>
        <taxon>Bondarzewia</taxon>
    </lineage>
</organism>
<dbReference type="PANTHER" id="PTHR10492">
    <property type="match status" value="1"/>
</dbReference>
<dbReference type="GO" id="GO:0016887">
    <property type="term" value="F:ATP hydrolysis activity"/>
    <property type="evidence" value="ECO:0007669"/>
    <property type="project" value="RHEA"/>
</dbReference>
<feature type="domain" description="DNA helicase Pif1-like DEAD-box helicase" evidence="3">
    <location>
        <begin position="1306"/>
        <end position="1346"/>
    </location>
</feature>
<feature type="domain" description="DNA helicase Pif1-like DEAD-box helicase" evidence="3">
    <location>
        <begin position="1350"/>
        <end position="1460"/>
    </location>
</feature>
<dbReference type="InterPro" id="IPR049163">
    <property type="entry name" value="Pif1-like_2B_dom"/>
</dbReference>
<evidence type="ECO:0000313" key="6">
    <source>
        <dbReference type="EMBL" id="THH15669.1"/>
    </source>
</evidence>